<evidence type="ECO:0000256" key="3">
    <source>
        <dbReference type="ARBA" id="ARBA00010467"/>
    </source>
</evidence>
<dbReference type="PANTHER" id="PTHR16466:SF6">
    <property type="entry name" value="TELOMERIC REPEAT-BINDING FACTOR 2-INTERACTING PROTEIN 1"/>
    <property type="match status" value="1"/>
</dbReference>
<keyword evidence="10" id="KW-0539">Nucleus</keyword>
<comment type="similarity">
    <text evidence="3">Belongs to the RAP1 family.</text>
</comment>
<evidence type="ECO:0000259" key="15">
    <source>
        <dbReference type="Pfam" id="PF16589"/>
    </source>
</evidence>
<feature type="region of interest" description="Disordered" evidence="12">
    <location>
        <begin position="178"/>
        <end position="229"/>
    </location>
</feature>
<proteinExistence type="inferred from homology"/>
<dbReference type="Pfam" id="PF08914">
    <property type="entry name" value="Myb_Rap1"/>
    <property type="match status" value="2"/>
</dbReference>
<reference evidence="16" key="2">
    <citation type="submission" date="2023-05" db="EMBL/GenBank/DDBJ databases">
        <authorList>
            <consortium name="Lawrence Berkeley National Laboratory"/>
            <person name="Steindorff A."/>
            <person name="Hensen N."/>
            <person name="Bonometti L."/>
            <person name="Westerberg I."/>
            <person name="Brannstrom I.O."/>
            <person name="Guillou S."/>
            <person name="Cros-Aarteil S."/>
            <person name="Calhoun S."/>
            <person name="Haridas S."/>
            <person name="Kuo A."/>
            <person name="Mondo S."/>
            <person name="Pangilinan J."/>
            <person name="Riley R."/>
            <person name="Labutti K."/>
            <person name="Andreopoulos B."/>
            <person name="Lipzen A."/>
            <person name="Chen C."/>
            <person name="Yanf M."/>
            <person name="Daum C."/>
            <person name="Ng V."/>
            <person name="Clum A."/>
            <person name="Ohm R."/>
            <person name="Martin F."/>
            <person name="Silar P."/>
            <person name="Natvig D."/>
            <person name="Lalanne C."/>
            <person name="Gautier V."/>
            <person name="Ament-Velasquez S.L."/>
            <person name="Kruys A."/>
            <person name="Hutchinson M.I."/>
            <person name="Powell A.J."/>
            <person name="Barry K."/>
            <person name="Miller A.N."/>
            <person name="Grigoriev I.V."/>
            <person name="Debuchy R."/>
            <person name="Gladieux P."/>
            <person name="Thoren M.H."/>
            <person name="Johannesson H."/>
        </authorList>
    </citation>
    <scope>NUCLEOTIDE SEQUENCE</scope>
    <source>
        <strain evidence="16">CBS 757.83</strain>
    </source>
</reference>
<dbReference type="Pfam" id="PF11626">
    <property type="entry name" value="Rap1_C"/>
    <property type="match status" value="1"/>
</dbReference>
<feature type="domain" description="TRF2-interacting telomeric protein/Rap1 C-terminal" evidence="14">
    <location>
        <begin position="1032"/>
        <end position="1114"/>
    </location>
</feature>
<evidence type="ECO:0000256" key="7">
    <source>
        <dbReference type="ARBA" id="ARBA00023015"/>
    </source>
</evidence>
<keyword evidence="6" id="KW-0779">Telomere</keyword>
<dbReference type="CDD" id="cd11655">
    <property type="entry name" value="rap1_myb-like"/>
    <property type="match status" value="2"/>
</dbReference>
<gene>
    <name evidence="16" type="ORF">N658DRAFT_558714</name>
</gene>
<evidence type="ECO:0000256" key="1">
    <source>
        <dbReference type="ARBA" id="ARBA00004123"/>
    </source>
</evidence>
<evidence type="ECO:0000256" key="11">
    <source>
        <dbReference type="ARBA" id="ARBA00032471"/>
    </source>
</evidence>
<dbReference type="Gene3D" id="1.10.10.60">
    <property type="entry name" value="Homeodomain-like"/>
    <property type="match status" value="2"/>
</dbReference>
<feature type="region of interest" description="Disordered" evidence="12">
    <location>
        <begin position="281"/>
        <end position="365"/>
    </location>
</feature>
<dbReference type="InterPro" id="IPR036431">
    <property type="entry name" value="ARID_dom_sf"/>
</dbReference>
<reference evidence="16" key="1">
    <citation type="journal article" date="2023" name="Mol. Phylogenet. Evol.">
        <title>Genome-scale phylogeny and comparative genomics of the fungal order Sordariales.</title>
        <authorList>
            <person name="Hensen N."/>
            <person name="Bonometti L."/>
            <person name="Westerberg I."/>
            <person name="Brannstrom I.O."/>
            <person name="Guillou S."/>
            <person name="Cros-Aarteil S."/>
            <person name="Calhoun S."/>
            <person name="Haridas S."/>
            <person name="Kuo A."/>
            <person name="Mondo S."/>
            <person name="Pangilinan J."/>
            <person name="Riley R."/>
            <person name="LaButti K."/>
            <person name="Andreopoulos B."/>
            <person name="Lipzen A."/>
            <person name="Chen C."/>
            <person name="Yan M."/>
            <person name="Daum C."/>
            <person name="Ng V."/>
            <person name="Clum A."/>
            <person name="Steindorff A."/>
            <person name="Ohm R.A."/>
            <person name="Martin F."/>
            <person name="Silar P."/>
            <person name="Natvig D.O."/>
            <person name="Lalanne C."/>
            <person name="Gautier V."/>
            <person name="Ament-Velasquez S.L."/>
            <person name="Kruys A."/>
            <person name="Hutchinson M.I."/>
            <person name="Powell A.J."/>
            <person name="Barry K."/>
            <person name="Miller A.N."/>
            <person name="Grigoriev I.V."/>
            <person name="Debuchy R."/>
            <person name="Gladieux P."/>
            <person name="Hiltunen Thoren M."/>
            <person name="Johannesson H."/>
        </authorList>
    </citation>
    <scope>NUCLEOTIDE SEQUENCE</scope>
    <source>
        <strain evidence="16">CBS 757.83</strain>
    </source>
</reference>
<comment type="caution">
    <text evidence="16">The sequence shown here is derived from an EMBL/GenBank/DDBJ whole genome shotgun (WGS) entry which is preliminary data.</text>
</comment>
<keyword evidence="17" id="KW-1185">Reference proteome</keyword>
<evidence type="ECO:0000256" key="6">
    <source>
        <dbReference type="ARBA" id="ARBA00022895"/>
    </source>
</evidence>
<dbReference type="InterPro" id="IPR001357">
    <property type="entry name" value="BRCT_dom"/>
</dbReference>
<dbReference type="Pfam" id="PF16589">
    <property type="entry name" value="BRCT_2"/>
    <property type="match status" value="1"/>
</dbReference>
<evidence type="ECO:0000259" key="13">
    <source>
        <dbReference type="Pfam" id="PF08914"/>
    </source>
</evidence>
<comment type="subcellular location">
    <subcellularLocation>
        <location evidence="2">Chromosome</location>
        <location evidence="2">Telomere</location>
    </subcellularLocation>
    <subcellularLocation>
        <location evidence="1">Nucleus</location>
    </subcellularLocation>
</comment>
<dbReference type="AlphaFoldDB" id="A0AAN6Q0X3"/>
<feature type="compositionally biased region" description="Low complexity" evidence="12">
    <location>
        <begin position="921"/>
        <end position="944"/>
    </location>
</feature>
<dbReference type="InterPro" id="IPR000048">
    <property type="entry name" value="IQ_motif_EF-hand-BS"/>
</dbReference>
<dbReference type="GO" id="GO:0031848">
    <property type="term" value="P:protection from non-homologous end joining at telomere"/>
    <property type="evidence" value="ECO:0007669"/>
    <property type="project" value="TreeGrafter"/>
</dbReference>
<dbReference type="SMART" id="SM01014">
    <property type="entry name" value="ARID"/>
    <property type="match status" value="1"/>
</dbReference>
<evidence type="ECO:0000256" key="12">
    <source>
        <dbReference type="SAM" id="MobiDB-lite"/>
    </source>
</evidence>
<dbReference type="PROSITE" id="PS50096">
    <property type="entry name" value="IQ"/>
    <property type="match status" value="1"/>
</dbReference>
<evidence type="ECO:0000256" key="9">
    <source>
        <dbReference type="ARBA" id="ARBA00023163"/>
    </source>
</evidence>
<dbReference type="InterPro" id="IPR015010">
    <property type="entry name" value="TERF2IP_Myb"/>
</dbReference>
<keyword evidence="9" id="KW-0804">Transcription</keyword>
<organism evidence="16 17">
    <name type="scientific">Parathielavia hyrcaniae</name>
    <dbReference type="NCBI Taxonomy" id="113614"/>
    <lineage>
        <taxon>Eukaryota</taxon>
        <taxon>Fungi</taxon>
        <taxon>Dikarya</taxon>
        <taxon>Ascomycota</taxon>
        <taxon>Pezizomycotina</taxon>
        <taxon>Sordariomycetes</taxon>
        <taxon>Sordariomycetidae</taxon>
        <taxon>Sordariales</taxon>
        <taxon>Chaetomiaceae</taxon>
        <taxon>Parathielavia</taxon>
    </lineage>
</organism>
<evidence type="ECO:0000256" key="5">
    <source>
        <dbReference type="ARBA" id="ARBA00022454"/>
    </source>
</evidence>
<accession>A0AAN6Q0X3</accession>
<dbReference type="GO" id="GO:0010833">
    <property type="term" value="P:telomere maintenance via telomere lengthening"/>
    <property type="evidence" value="ECO:0007669"/>
    <property type="project" value="TreeGrafter"/>
</dbReference>
<feature type="compositionally biased region" description="Acidic residues" evidence="12">
    <location>
        <begin position="669"/>
        <end position="694"/>
    </location>
</feature>
<feature type="compositionally biased region" description="Acidic residues" evidence="12">
    <location>
        <begin position="446"/>
        <end position="492"/>
    </location>
</feature>
<dbReference type="CDD" id="cd16100">
    <property type="entry name" value="ARID"/>
    <property type="match status" value="1"/>
</dbReference>
<name>A0AAN6Q0X3_9PEZI</name>
<protein>
    <recommendedName>
        <fullName evidence="4">Telomeric repeat-binding factor 2-interacting protein 1</fullName>
    </recommendedName>
    <alternativeName>
        <fullName evidence="11">Repressor/activator protein 1 homolog</fullName>
    </alternativeName>
</protein>
<feature type="region of interest" description="Disordered" evidence="12">
    <location>
        <begin position="750"/>
        <end position="996"/>
    </location>
</feature>
<dbReference type="Gene3D" id="1.10.10.2170">
    <property type="match status" value="1"/>
</dbReference>
<dbReference type="GO" id="GO:0042162">
    <property type="term" value="F:telomeric DNA binding"/>
    <property type="evidence" value="ECO:0007669"/>
    <property type="project" value="TreeGrafter"/>
</dbReference>
<keyword evidence="7" id="KW-0805">Transcription regulation</keyword>
<dbReference type="InterPro" id="IPR039595">
    <property type="entry name" value="TE2IP/Rap1"/>
</dbReference>
<keyword evidence="5" id="KW-0158">Chromosome</keyword>
<feature type="region of interest" description="Disordered" evidence="12">
    <location>
        <begin position="438"/>
        <end position="516"/>
    </location>
</feature>
<feature type="domain" description="TERF2-interacting telomeric protein 1 Myb" evidence="13">
    <location>
        <begin position="116"/>
        <end position="168"/>
    </location>
</feature>
<keyword evidence="8" id="KW-0010">Activator</keyword>
<feature type="compositionally biased region" description="Basic and acidic residues" evidence="12">
    <location>
        <begin position="208"/>
        <end position="222"/>
    </location>
</feature>
<dbReference type="PANTHER" id="PTHR16466">
    <property type="entry name" value="TELOMERE REPEAT-BINDING FACTOR 2-INTERACTING PROTEIN 1"/>
    <property type="match status" value="1"/>
</dbReference>
<dbReference type="InterPro" id="IPR021661">
    <property type="entry name" value="Rap1_C"/>
</dbReference>
<sequence length="1119" mass="124107">MAAPVVYEGVNGKYEGTLFNGIKFWVSRRVPTRSDIVGKIEDNGGKIVELEKYADVLIDDHARKKFCPPGSVSWQYINQSVANGELADIEEHRIHGTNDPRPVGSTNPTRAIKVPYTREDEQILVTWVQRAGEGLSGNEIYKDLAKLYPQHTWQSWRDKWLKQVSLLPQDRLPPVLAELPPPRPRPGGVPEITPAAAASLPKPAAPKPRAEGTSRPAHEPKGRNLFTEEDDRLLTEYVKQCLNAGKGPSGNVIYQDFEEKHPNHSWHSWRDRWLRHLAQRETKEEAAASPPVQPPSIPPRPKPPAAQPTSIPPAARPLPVRPQPPKSPPTNPPPQQRAQLLTWPHHPAAPPASSAAGPGGNGQGMTRLQELALKKQRIQAARTIQAVVRGWLLRRELGRARTHIVKFQARALGFVVRRALPLTETAPERVATASFGIAVPAPLGHDEEEAGEEKEEGEGREEDEEGEEEEEEGEEEGEEEEAEEEEEEEDESVIVHGDRDEASACPPDDGETQTQYHTAPTFHGKLLAGESGSAIIEDAFMDEEPAPSPADNLDRTDFQTAPTTQRPLIPLSPREQFWRDFNAFNEVNDLMPGPWVQIGSHAVDFWDLWRCATAEPHFDRNWGIVGERLGFDWIAEPHLPGVLKAAFEKHLLEFETLVREFERQKWEQGEDGQDHEEGGDAEEGMEEEEEEVEQVDEHKDVEEVEEERGGRLAAPRTADADFVSSPPVLGLKRARRSSAVLFSRSIRKRPRYDLSSEIPETPETRTERNGEGVAAARTAAAGQQTPSRRPRVAQHAERRADLTALGQLAEPDDGYLSPSQQLRSEMEAGSPVQPASQHLHRAPSSADRPLPSVERDGDSDSDSSEAFRFASKVRVQNLGNKARHGRRTPEPERTPRSRRLPWARDNGKGKQPATSTPKQPPRAATAISTATATAPAQPSSTAHARTLTTTNVHPGPPPTSTSTSLPSKPAPNPAPRKKQPGPIDPAESMTHFISQGYPPQLVVRAVKATTTYRRSRRQSDDDDDDASTALANTRLVLDNLVLGRGIPGDMARVWTDEDDRLLREIGPLVDGLRGRVPERADRRPFGDGDGRRVFWRLVGKHGGEGVFDRREFLKVWDMA</sequence>
<evidence type="ECO:0000256" key="4">
    <source>
        <dbReference type="ARBA" id="ARBA00017805"/>
    </source>
</evidence>
<feature type="compositionally biased region" description="Pro residues" evidence="12">
    <location>
        <begin position="291"/>
        <end position="335"/>
    </location>
</feature>
<dbReference type="InterPro" id="IPR038104">
    <property type="entry name" value="Rap1_C_sf"/>
</dbReference>
<feature type="domain" description="BRCT" evidence="15">
    <location>
        <begin position="17"/>
        <end position="92"/>
    </location>
</feature>
<evidence type="ECO:0000259" key="14">
    <source>
        <dbReference type="Pfam" id="PF11626"/>
    </source>
</evidence>
<dbReference type="PRINTS" id="PR01217">
    <property type="entry name" value="PRICHEXTENSN"/>
</dbReference>
<dbReference type="SMART" id="SM00015">
    <property type="entry name" value="IQ"/>
    <property type="match status" value="2"/>
</dbReference>
<evidence type="ECO:0000313" key="16">
    <source>
        <dbReference type="EMBL" id="KAK4101565.1"/>
    </source>
</evidence>
<evidence type="ECO:0000256" key="8">
    <source>
        <dbReference type="ARBA" id="ARBA00023159"/>
    </source>
</evidence>
<dbReference type="Proteomes" id="UP001305647">
    <property type="component" value="Unassembled WGS sequence"/>
</dbReference>
<dbReference type="InterPro" id="IPR009057">
    <property type="entry name" value="Homeodomain-like_sf"/>
</dbReference>
<dbReference type="EMBL" id="MU863634">
    <property type="protein sequence ID" value="KAK4101565.1"/>
    <property type="molecule type" value="Genomic_DNA"/>
</dbReference>
<evidence type="ECO:0000313" key="17">
    <source>
        <dbReference type="Proteomes" id="UP001305647"/>
    </source>
</evidence>
<dbReference type="CDD" id="cd23767">
    <property type="entry name" value="IQCD"/>
    <property type="match status" value="1"/>
</dbReference>
<feature type="compositionally biased region" description="Low complexity" evidence="12">
    <location>
        <begin position="188"/>
        <end position="202"/>
    </location>
</feature>
<dbReference type="SUPFAM" id="SSF46774">
    <property type="entry name" value="ARID-like"/>
    <property type="match status" value="1"/>
</dbReference>
<dbReference type="GO" id="GO:0070187">
    <property type="term" value="C:shelterin complex"/>
    <property type="evidence" value="ECO:0007669"/>
    <property type="project" value="TreeGrafter"/>
</dbReference>
<evidence type="ECO:0000256" key="2">
    <source>
        <dbReference type="ARBA" id="ARBA00004574"/>
    </source>
</evidence>
<feature type="region of interest" description="Disordered" evidence="12">
    <location>
        <begin position="664"/>
        <end position="724"/>
    </location>
</feature>
<dbReference type="SUPFAM" id="SSF46689">
    <property type="entry name" value="Homeodomain-like"/>
    <property type="match status" value="2"/>
</dbReference>
<evidence type="ECO:0000256" key="10">
    <source>
        <dbReference type="ARBA" id="ARBA00023242"/>
    </source>
</evidence>
<feature type="domain" description="TERF2-interacting telomeric protein 1 Myb" evidence="13">
    <location>
        <begin position="226"/>
        <end position="283"/>
    </location>
</feature>